<dbReference type="EMBL" id="CP071463">
    <property type="protein sequence ID" value="QSW86375.1"/>
    <property type="molecule type" value="Genomic_DNA"/>
</dbReference>
<evidence type="ECO:0000313" key="2">
    <source>
        <dbReference type="Proteomes" id="UP000663191"/>
    </source>
</evidence>
<dbReference type="InterPro" id="IPR016155">
    <property type="entry name" value="Mopterin_synth/thiamin_S_b"/>
</dbReference>
<name>A0A8A2UDT2_9EURY</name>
<dbReference type="SUPFAM" id="SSF54285">
    <property type="entry name" value="MoaD/ThiS"/>
    <property type="match status" value="1"/>
</dbReference>
<dbReference type="Pfam" id="PF21965">
    <property type="entry name" value="SAMP2"/>
    <property type="match status" value="1"/>
</dbReference>
<dbReference type="NCBIfam" id="NF041919">
    <property type="entry name" value="SAMP2"/>
    <property type="match status" value="1"/>
</dbReference>
<dbReference type="Proteomes" id="UP000663191">
    <property type="component" value="Chromosome"/>
</dbReference>
<protein>
    <submittedName>
        <fullName evidence="1">MoaD/ThiS family protein</fullName>
    </submittedName>
</protein>
<reference evidence="1 2" key="1">
    <citation type="journal article" date="2006" name="Int. J. Syst. Evol. Microbiol.">
        <title>Haloterrigena longa sp. nov. and Haloterrigena limicola sp. nov., extremely halophilic archaea isolated from a salt lake.</title>
        <authorList>
            <person name="Cui H.L."/>
            <person name="Tohty D."/>
            <person name="Zhou P.J."/>
            <person name="Liu S.J."/>
        </authorList>
    </citation>
    <scope>NUCLEOTIDE SEQUENCE [LARGE SCALE GENOMIC DNA]</scope>
    <source>
        <strain evidence="1 2">ABH32</strain>
    </source>
</reference>
<dbReference type="GeneID" id="63183283"/>
<dbReference type="Gene3D" id="4.10.410.50">
    <property type="match status" value="1"/>
</dbReference>
<sequence length="83" mass="8887">MRVTVDIKGEATYELDLEAVAGSADRDGGGAATTPTYADLLREVELSPHEVSVLVDGRPVPEDQPVESDHVTVLRLIKGGSWK</sequence>
<gene>
    <name evidence="1" type="ORF">J0X27_06025</name>
</gene>
<dbReference type="InterPro" id="IPR053834">
    <property type="entry name" value="SAMP2_halobacteria"/>
</dbReference>
<dbReference type="CDD" id="cd17506">
    <property type="entry name" value="Ubl_SAMP2_like"/>
    <property type="match status" value="1"/>
</dbReference>
<dbReference type="AlphaFoldDB" id="A0A8A2UDT2"/>
<proteinExistence type="predicted"/>
<evidence type="ECO:0000313" key="1">
    <source>
        <dbReference type="EMBL" id="QSW86375.1"/>
    </source>
</evidence>
<dbReference type="InterPro" id="IPR053752">
    <property type="entry name" value="SAM_domain_containing"/>
</dbReference>
<dbReference type="RefSeq" id="WP_207271495.1">
    <property type="nucleotide sequence ID" value="NZ_CP071463.1"/>
</dbReference>
<keyword evidence="2" id="KW-1185">Reference proteome</keyword>
<dbReference type="OrthoDB" id="104640at2157"/>
<dbReference type="KEGG" id="hlo:J0X27_06025"/>
<organism evidence="1 2">
    <name type="scientific">Natrinema longum</name>
    <dbReference type="NCBI Taxonomy" id="370324"/>
    <lineage>
        <taxon>Archaea</taxon>
        <taxon>Methanobacteriati</taxon>
        <taxon>Methanobacteriota</taxon>
        <taxon>Stenosarchaea group</taxon>
        <taxon>Halobacteria</taxon>
        <taxon>Halobacteriales</taxon>
        <taxon>Natrialbaceae</taxon>
        <taxon>Natrinema</taxon>
    </lineage>
</organism>
<accession>A0A8A2UDT2</accession>
<dbReference type="InterPro" id="IPR053833">
    <property type="entry name" value="SAMP2"/>
</dbReference>